<keyword evidence="6" id="KW-1185">Reference proteome</keyword>
<organism evidence="5 6">
    <name type="scientific">Gymnodinialimonas ceratoperidinii</name>
    <dbReference type="NCBI Taxonomy" id="2856823"/>
    <lineage>
        <taxon>Bacteria</taxon>
        <taxon>Pseudomonadati</taxon>
        <taxon>Pseudomonadota</taxon>
        <taxon>Alphaproteobacteria</taxon>
        <taxon>Rhodobacterales</taxon>
        <taxon>Paracoccaceae</taxon>
        <taxon>Gymnodinialimonas</taxon>
    </lineage>
</organism>
<dbReference type="KEGG" id="gce:KYE46_16330"/>
<evidence type="ECO:0000313" key="6">
    <source>
        <dbReference type="Proteomes" id="UP000825009"/>
    </source>
</evidence>
<evidence type="ECO:0000313" key="5">
    <source>
        <dbReference type="EMBL" id="QXT39467.1"/>
    </source>
</evidence>
<keyword evidence="3" id="KW-0732">Signal</keyword>
<dbReference type="InterPro" id="IPR000184">
    <property type="entry name" value="Bac_surfAg_D15"/>
</dbReference>
<dbReference type="GO" id="GO:0019867">
    <property type="term" value="C:outer membrane"/>
    <property type="evidence" value="ECO:0007669"/>
    <property type="project" value="InterPro"/>
</dbReference>
<sequence length="384" mass="40917">MRSFKIFLASMICACGMQATAQTVATGEGAPEAAADSYNPNPIANLSARIGYNTDSGFVGGLGYETERFLGQDADFSMRIEAQEGATRFNVSYGNDAIFGESPRFGLTLSHSETTEGDVYGFESTATRLQPRLTWDLTERSQISTFLNYSRNEIGSVDATDSILIRNDEGQDHRLSLGATYRAALPIEGSGPLRRARFSFGIEAGHTSRDHEFAIFTARASTVHTFGDGNVIIGSSVRLGHMATMEGTSNIGDRFMLGSSSLRGFAFGGFGPRDLAVDNEPALGGTSYGIGRFDARFPNAFGSDSSLTPGVFLDAGSLWGLDDVNGGLAGADPVDDAAYLRSAAGVTLRIDTGIGPFNIYAAVPLAEEDYDQTQEFGLSFSQSF</sequence>
<keyword evidence="2" id="KW-0472">Membrane</keyword>
<gene>
    <name evidence="5" type="ORF">KYE46_16330</name>
</gene>
<proteinExistence type="predicted"/>
<comment type="subcellular location">
    <subcellularLocation>
        <location evidence="1">Membrane</location>
    </subcellularLocation>
</comment>
<evidence type="ECO:0000256" key="2">
    <source>
        <dbReference type="ARBA" id="ARBA00023136"/>
    </source>
</evidence>
<dbReference type="Pfam" id="PF01103">
    <property type="entry name" value="Omp85"/>
    <property type="match status" value="1"/>
</dbReference>
<accession>A0A8F6TXC2</accession>
<dbReference type="Proteomes" id="UP000825009">
    <property type="component" value="Chromosome"/>
</dbReference>
<dbReference type="EMBL" id="CP079194">
    <property type="protein sequence ID" value="QXT39467.1"/>
    <property type="molecule type" value="Genomic_DNA"/>
</dbReference>
<evidence type="ECO:0000256" key="3">
    <source>
        <dbReference type="SAM" id="SignalP"/>
    </source>
</evidence>
<dbReference type="RefSeq" id="WP_219002120.1">
    <property type="nucleotide sequence ID" value="NZ_CP079194.1"/>
</dbReference>
<dbReference type="AlphaFoldDB" id="A0A8F6TXC2"/>
<feature type="signal peptide" evidence="3">
    <location>
        <begin position="1"/>
        <end position="21"/>
    </location>
</feature>
<evidence type="ECO:0000259" key="4">
    <source>
        <dbReference type="Pfam" id="PF01103"/>
    </source>
</evidence>
<name>A0A8F6TXC2_9RHOB</name>
<feature type="domain" description="Bacterial surface antigen (D15)" evidence="4">
    <location>
        <begin position="69"/>
        <end position="384"/>
    </location>
</feature>
<reference evidence="5 6" key="1">
    <citation type="submission" date="2021-07" db="EMBL/GenBank/DDBJ databases">
        <title>A novel Jannaschia species isolated from marine dinoflagellate Ceratoperidinium margalefii.</title>
        <authorList>
            <person name="Jiang Y."/>
            <person name="Li Z."/>
        </authorList>
    </citation>
    <scope>NUCLEOTIDE SEQUENCE [LARGE SCALE GENOMIC DNA]</scope>
    <source>
        <strain evidence="5 6">J12C1-MA-4</strain>
    </source>
</reference>
<protein>
    <submittedName>
        <fullName evidence="5">BamA/TamA family outer membrane protein</fullName>
    </submittedName>
</protein>
<feature type="chain" id="PRO_5034318852" evidence="3">
    <location>
        <begin position="22"/>
        <end position="384"/>
    </location>
</feature>
<evidence type="ECO:0000256" key="1">
    <source>
        <dbReference type="ARBA" id="ARBA00004370"/>
    </source>
</evidence>